<dbReference type="OrthoDB" id="2618088at2"/>
<protein>
    <submittedName>
        <fullName evidence="1">Uncharacterized protein</fullName>
    </submittedName>
</protein>
<dbReference type="EMBL" id="VNJK01000006">
    <property type="protein sequence ID" value="TVX86047.1"/>
    <property type="molecule type" value="Genomic_DNA"/>
</dbReference>
<sequence length="113" mass="12882">MQKELTFTKHTHEEAKSKELPVWNGCNHYEVDMSHLQSSTEDYMNTIVVKLPNGNAITMCVMQTSKDETCIDTAFHGDNIEKHRVYAMGGEGKDENVYNKNIYALIAKAKEIK</sequence>
<proteinExistence type="predicted"/>
<name>A0A559IEF9_9BACL</name>
<accession>A0A559IEF9</accession>
<gene>
    <name evidence="1" type="ORF">FPZ44_24200</name>
</gene>
<keyword evidence="2" id="KW-1185">Reference proteome</keyword>
<dbReference type="AlphaFoldDB" id="A0A559IEF9"/>
<dbReference type="Proteomes" id="UP000318102">
    <property type="component" value="Unassembled WGS sequence"/>
</dbReference>
<evidence type="ECO:0000313" key="2">
    <source>
        <dbReference type="Proteomes" id="UP000318102"/>
    </source>
</evidence>
<reference evidence="1 2" key="1">
    <citation type="submission" date="2019-07" db="EMBL/GenBank/DDBJ databases">
        <authorList>
            <person name="Kim J."/>
        </authorList>
    </citation>
    <scope>NUCLEOTIDE SEQUENCE [LARGE SCALE GENOMIC DNA]</scope>
    <source>
        <strain evidence="1 2">N4</strain>
    </source>
</reference>
<evidence type="ECO:0000313" key="1">
    <source>
        <dbReference type="EMBL" id="TVX86047.1"/>
    </source>
</evidence>
<organism evidence="1 2">
    <name type="scientific">Paenibacillus agilis</name>
    <dbReference type="NCBI Taxonomy" id="3020863"/>
    <lineage>
        <taxon>Bacteria</taxon>
        <taxon>Bacillati</taxon>
        <taxon>Bacillota</taxon>
        <taxon>Bacilli</taxon>
        <taxon>Bacillales</taxon>
        <taxon>Paenibacillaceae</taxon>
        <taxon>Paenibacillus</taxon>
    </lineage>
</organism>
<comment type="caution">
    <text evidence="1">The sequence shown here is derived from an EMBL/GenBank/DDBJ whole genome shotgun (WGS) entry which is preliminary data.</text>
</comment>
<dbReference type="RefSeq" id="WP_144994831.1">
    <property type="nucleotide sequence ID" value="NZ_VNJK01000006.1"/>
</dbReference>